<gene>
    <name evidence="3" type="ORF">KIK155_LOCUS26650</name>
</gene>
<feature type="compositionally biased region" description="Low complexity" evidence="2">
    <location>
        <begin position="292"/>
        <end position="312"/>
    </location>
</feature>
<feature type="region of interest" description="Disordered" evidence="2">
    <location>
        <begin position="1"/>
        <end position="44"/>
    </location>
</feature>
<feature type="coiled-coil region" evidence="1">
    <location>
        <begin position="1011"/>
        <end position="1081"/>
    </location>
</feature>
<name>A0A818UGZ3_9BILA</name>
<protein>
    <submittedName>
        <fullName evidence="3">Uncharacterized protein</fullName>
    </submittedName>
</protein>
<evidence type="ECO:0000313" key="4">
    <source>
        <dbReference type="Proteomes" id="UP000663865"/>
    </source>
</evidence>
<feature type="compositionally biased region" description="Basic residues" evidence="2">
    <location>
        <begin position="1"/>
        <end position="11"/>
    </location>
</feature>
<accession>A0A818UGZ3</accession>
<feature type="coiled-coil region" evidence="1">
    <location>
        <begin position="1149"/>
        <end position="1190"/>
    </location>
</feature>
<dbReference type="Proteomes" id="UP000663865">
    <property type="component" value="Unassembled WGS sequence"/>
</dbReference>
<feature type="region of interest" description="Disordered" evidence="2">
    <location>
        <begin position="1202"/>
        <end position="1249"/>
    </location>
</feature>
<feature type="coiled-coil region" evidence="1">
    <location>
        <begin position="121"/>
        <end position="272"/>
    </location>
</feature>
<dbReference type="EMBL" id="CAJNYV010004852">
    <property type="protein sequence ID" value="CAF3701005.1"/>
    <property type="molecule type" value="Genomic_DNA"/>
</dbReference>
<proteinExistence type="predicted"/>
<feature type="coiled-coil region" evidence="1">
    <location>
        <begin position="650"/>
        <end position="790"/>
    </location>
</feature>
<feature type="coiled-coil region" evidence="1">
    <location>
        <begin position="527"/>
        <end position="561"/>
    </location>
</feature>
<feature type="compositionally biased region" description="Low complexity" evidence="2">
    <location>
        <begin position="1204"/>
        <end position="1217"/>
    </location>
</feature>
<comment type="caution">
    <text evidence="3">The sequence shown here is derived from an EMBL/GenBank/DDBJ whole genome shotgun (WGS) entry which is preliminary data.</text>
</comment>
<keyword evidence="1" id="KW-0175">Coiled coil</keyword>
<dbReference type="Gene3D" id="1.10.287.1490">
    <property type="match status" value="1"/>
</dbReference>
<evidence type="ECO:0000256" key="2">
    <source>
        <dbReference type="SAM" id="MobiDB-lite"/>
    </source>
</evidence>
<feature type="coiled-coil region" evidence="1">
    <location>
        <begin position="816"/>
        <end position="864"/>
    </location>
</feature>
<evidence type="ECO:0000256" key="1">
    <source>
        <dbReference type="SAM" id="Coils"/>
    </source>
</evidence>
<organism evidence="3 4">
    <name type="scientific">Rotaria socialis</name>
    <dbReference type="NCBI Taxonomy" id="392032"/>
    <lineage>
        <taxon>Eukaryota</taxon>
        <taxon>Metazoa</taxon>
        <taxon>Spiralia</taxon>
        <taxon>Gnathifera</taxon>
        <taxon>Rotifera</taxon>
        <taxon>Eurotatoria</taxon>
        <taxon>Bdelloidea</taxon>
        <taxon>Philodinida</taxon>
        <taxon>Philodinidae</taxon>
        <taxon>Rotaria</taxon>
    </lineage>
</organism>
<feature type="region of interest" description="Disordered" evidence="2">
    <location>
        <begin position="280"/>
        <end position="316"/>
    </location>
</feature>
<reference evidence="3" key="1">
    <citation type="submission" date="2021-02" db="EMBL/GenBank/DDBJ databases">
        <authorList>
            <person name="Nowell W R."/>
        </authorList>
    </citation>
    <scope>NUCLEOTIDE SEQUENCE</scope>
</reference>
<feature type="coiled-coil region" evidence="1">
    <location>
        <begin position="919"/>
        <end position="953"/>
    </location>
</feature>
<evidence type="ECO:0000313" key="3">
    <source>
        <dbReference type="EMBL" id="CAF3701005.1"/>
    </source>
</evidence>
<feature type="coiled-coil region" evidence="1">
    <location>
        <begin position="586"/>
        <end position="624"/>
    </location>
</feature>
<feature type="coiled-coil region" evidence="1">
    <location>
        <begin position="431"/>
        <end position="458"/>
    </location>
</feature>
<dbReference type="AlphaFoldDB" id="A0A818UGZ3"/>
<feature type="coiled-coil region" evidence="1">
    <location>
        <begin position="353"/>
        <end position="387"/>
    </location>
</feature>
<sequence length="1249" mass="147635">MYTRTGRKKRTTSMEATTGEREADEEDNNNDSQISKVKQDHDRQKDLPKTINLVAPASLSSLVVPISNESHDQPHHSSAIHIAHLLHEANLSELIPVDLVSQFKFFLNDRSHLHNQIEFVRTQFEKQYNSLKNRLDETETENERLTAQHRSSTKQLLLYKNLVEDHENTNSSTKTKDYQQLKLTIDAVLKENERLYAEIHDFKTSDPVYEQVQLLETANKHLKQELIHATNDNHRLKQMINIDEIKQLKLKLSKSTDECEKLKLLNKKLINEVQIRQRQLQTSSPKQLRVYPHSPSQQQPQQQQFQLSPISQHSAISPPASTIVSRRVNENISPLTIQNLRQFEVVSHYPVPISSASSDIAQLKDHVHLLEQKLQQREYELQTLQIEIEKGTSSIMSSIEDLYIASSSVSPSQQSPSTHFALANVKNQPTIEELQNELDQLHDKLDELTRENQMLKNRTQEFDTIYEENEYLYAEKSQWNEEIERTRIRELVLEQEIRTLKEREKEFLVTNDSNANNLSATQSKLKIDWLHQTNNQLELEIVRLREQLDLLAKKCQEIKKESIHKDEHYKQLLAVAEDKQQLPQELVRLERIKVEMESQMEKERQDYQKMIAGLEEQTEKREQKYSSLYETILKLQNDYRQKELDYVQQMEDVIKQRDELHVKVNLLQNEYEQIQQENKALKEEIKSKDEINRDLKLAVTSSNNDTQTIYNQLRQLNTNLTDLQHKYERDIAERDKQIEMLQNDEKQIISNYDGDLLHAHQTIIQLQHDNKQYLNQIETYRSNCDKLQTEVKDKQHFLKQIQNDLTERSALHININNQLSQENKGRIAKIAELEQAVSEEQKRNVELQQTVQALELEVMESRAIAKESLEKSQELERRFHETDKNFEETIRTQINETAEPTRRELNLLRAELVTKSDQITRSQHTIEEEKLKRQRLEMKLKRLKDEYVNIRKELYNRIEENNTLQHELVECRFKNDYNIHVTNQTFNALKTPNEKEPTAAVQLYLKEKSENQHWQLKCRTYQQKVEQLQKNYELTKEKHKQRLQEERELFERTKNKYFEHLKNVQRDLHETRQLLEKDTELKLNQESAYQQLIDERRQLLTRYKPTKFGVDVSAHTPFSTVATVDELHTHPHLISNITFYSMVDKDAKVREMRRENLLLTSKIQLLEDQMENLNERVDRTLRERNQLRREINSVRFDSNISIEASTRSSPSPSPSRATHIESTTWNQPVHHKESFGFANDHQCGASPVS</sequence>